<comment type="similarity">
    <text evidence="1">Belongs to the DprA/Smf family.</text>
</comment>
<feature type="domain" description="Smf/DprA SLOG" evidence="2">
    <location>
        <begin position="128"/>
        <end position="338"/>
    </location>
</feature>
<evidence type="ECO:0000259" key="2">
    <source>
        <dbReference type="Pfam" id="PF02481"/>
    </source>
</evidence>
<dbReference type="Pfam" id="PF02481">
    <property type="entry name" value="DNA_processg_A"/>
    <property type="match status" value="1"/>
</dbReference>
<dbReference type="Proteomes" id="UP000070080">
    <property type="component" value="Unassembled WGS sequence"/>
</dbReference>
<dbReference type="NCBIfam" id="TIGR00732">
    <property type="entry name" value="dprA"/>
    <property type="match status" value="1"/>
</dbReference>
<dbReference type="InterPro" id="IPR003488">
    <property type="entry name" value="DprA"/>
</dbReference>
<reference evidence="4" key="1">
    <citation type="submission" date="2016-01" db="EMBL/GenBank/DDBJ databases">
        <authorList>
            <person name="Mitreva M."/>
            <person name="Pepin K.H."/>
            <person name="Mihindukulasuriya K.A."/>
            <person name="Fulton R."/>
            <person name="Fronick C."/>
            <person name="O'Laughlin M."/>
            <person name="Miner T."/>
            <person name="Herter B."/>
            <person name="Rosa B.A."/>
            <person name="Cordes M."/>
            <person name="Tomlinson C."/>
            <person name="Wollam A."/>
            <person name="Palsikar V.B."/>
            <person name="Mardis E.R."/>
            <person name="Wilson R.K."/>
        </authorList>
    </citation>
    <scope>NUCLEOTIDE SEQUENCE [LARGE SCALE GENOMIC DNA]</scope>
    <source>
        <strain evidence="4">KA00274</strain>
    </source>
</reference>
<accession>A0A133YEC9</accession>
<organism evidence="3 4">
    <name type="scientific">Amygdalobacter nucleatus</name>
    <dbReference type="NCBI Taxonomy" id="3029274"/>
    <lineage>
        <taxon>Bacteria</taxon>
        <taxon>Bacillati</taxon>
        <taxon>Bacillota</taxon>
        <taxon>Clostridia</taxon>
        <taxon>Eubacteriales</taxon>
        <taxon>Oscillospiraceae</taxon>
        <taxon>Amygdalobacter</taxon>
    </lineage>
</organism>
<comment type="caution">
    <text evidence="3">The sequence shown here is derived from an EMBL/GenBank/DDBJ whole genome shotgun (WGS) entry which is preliminary data.</text>
</comment>
<dbReference type="OrthoDB" id="9785707at2"/>
<dbReference type="PANTHER" id="PTHR43022:SF1">
    <property type="entry name" value="PROTEIN SMF"/>
    <property type="match status" value="1"/>
</dbReference>
<evidence type="ECO:0000313" key="3">
    <source>
        <dbReference type="EMBL" id="KXB41541.1"/>
    </source>
</evidence>
<gene>
    <name evidence="3" type="ORF">HMPREF1872_00628</name>
</gene>
<name>A0A133YEC9_9FIRM</name>
<dbReference type="PANTHER" id="PTHR43022">
    <property type="entry name" value="PROTEIN SMF"/>
    <property type="match status" value="1"/>
</dbReference>
<dbReference type="EMBL" id="LSCV01000012">
    <property type="protein sequence ID" value="KXB41541.1"/>
    <property type="molecule type" value="Genomic_DNA"/>
</dbReference>
<dbReference type="RefSeq" id="WP_066713727.1">
    <property type="nucleotide sequence ID" value="NZ_JARFNM010000001.1"/>
</dbReference>
<keyword evidence="4" id="KW-1185">Reference proteome</keyword>
<dbReference type="STRING" id="1497955.HMPREF1872_00628"/>
<proteinExistence type="inferred from homology"/>
<dbReference type="InterPro" id="IPR057666">
    <property type="entry name" value="DrpA_SLOG"/>
</dbReference>
<dbReference type="Gene3D" id="3.40.50.450">
    <property type="match status" value="1"/>
</dbReference>
<evidence type="ECO:0000256" key="1">
    <source>
        <dbReference type="ARBA" id="ARBA00006525"/>
    </source>
</evidence>
<sequence>MLKELDLAKYLARNGQSELLNVWSGSFLCLLASTLKIARSYLVKVLEEQADSRPELGENLIVWAKRFTVSVLTYYAEDFNKKAGTFSKLNLLFSEAKISENACHLSNSILTELAQIEIDVRELYDIKVMLCFENRFPRLLKEIANAPALLFYIGKTENMQYNCLPTVAIVGSRHMTNYGAMVIRQLMQSLSLYKLNIASGLAYGCDITAHNSCLDNGLIPIAILPNGLAKCYPSEHRPYLNKIKEKGFVFSEFLPWQMAQPSFFAARNRLISGLAQLVVIIEAAQKSGSLITASFAATQGREVLAVPGAITQAYSVGCNNLILDGCQPYLGAEQVTNILNAKFAIYPLQLKETFTLDADERNLAADKLPINEVTNLSKHAKLAALICQSLQENVSMLSQDLYACVRQTKEFTNNLEIGEFLSTLELLELTGKVKKQRMQYYLASG</sequence>
<evidence type="ECO:0000313" key="4">
    <source>
        <dbReference type="Proteomes" id="UP000070080"/>
    </source>
</evidence>
<dbReference type="PATRIC" id="fig|1497955.3.peg.607"/>
<dbReference type="SUPFAM" id="SSF102405">
    <property type="entry name" value="MCP/YpsA-like"/>
    <property type="match status" value="1"/>
</dbReference>
<dbReference type="GO" id="GO:0009294">
    <property type="term" value="P:DNA-mediated transformation"/>
    <property type="evidence" value="ECO:0007669"/>
    <property type="project" value="InterPro"/>
</dbReference>
<dbReference type="AlphaFoldDB" id="A0A133YEC9"/>
<protein>
    <submittedName>
        <fullName evidence="3">DNA protecting protein DprA</fullName>
    </submittedName>
</protein>